<dbReference type="EC" id="2.8.1.7" evidence="3"/>
<dbReference type="GO" id="GO:0005739">
    <property type="term" value="C:mitochondrion"/>
    <property type="evidence" value="ECO:0007669"/>
    <property type="project" value="TreeGrafter"/>
</dbReference>
<dbReference type="AlphaFoldDB" id="A0A8K0SYA5"/>
<dbReference type="Proteomes" id="UP000813444">
    <property type="component" value="Unassembled WGS sequence"/>
</dbReference>
<dbReference type="GO" id="GO:0030170">
    <property type="term" value="F:pyridoxal phosphate binding"/>
    <property type="evidence" value="ECO:0007669"/>
    <property type="project" value="InterPro"/>
</dbReference>
<evidence type="ECO:0000259" key="12">
    <source>
        <dbReference type="Pfam" id="PF00266"/>
    </source>
</evidence>
<accession>A0A8K0SYA5</accession>
<dbReference type="InterPro" id="IPR010240">
    <property type="entry name" value="Cys_deSase_IscS"/>
</dbReference>
<comment type="catalytic activity">
    <reaction evidence="10">
        <text>(sulfur carrier)-H + L-cysteine = (sulfur carrier)-SH + L-alanine</text>
        <dbReference type="Rhea" id="RHEA:43892"/>
        <dbReference type="Rhea" id="RHEA-COMP:14737"/>
        <dbReference type="Rhea" id="RHEA-COMP:14739"/>
        <dbReference type="ChEBI" id="CHEBI:29917"/>
        <dbReference type="ChEBI" id="CHEBI:35235"/>
        <dbReference type="ChEBI" id="CHEBI:57972"/>
        <dbReference type="ChEBI" id="CHEBI:64428"/>
        <dbReference type="EC" id="2.8.1.7"/>
    </reaction>
</comment>
<reference evidence="13" key="1">
    <citation type="journal article" date="2021" name="Nat. Commun.">
        <title>Genetic determinants of endophytism in the Arabidopsis root mycobiome.</title>
        <authorList>
            <person name="Mesny F."/>
            <person name="Miyauchi S."/>
            <person name="Thiergart T."/>
            <person name="Pickel B."/>
            <person name="Atanasova L."/>
            <person name="Karlsson M."/>
            <person name="Huettel B."/>
            <person name="Barry K.W."/>
            <person name="Haridas S."/>
            <person name="Chen C."/>
            <person name="Bauer D."/>
            <person name="Andreopoulos W."/>
            <person name="Pangilinan J."/>
            <person name="LaButti K."/>
            <person name="Riley R."/>
            <person name="Lipzen A."/>
            <person name="Clum A."/>
            <person name="Drula E."/>
            <person name="Henrissat B."/>
            <person name="Kohler A."/>
            <person name="Grigoriev I.V."/>
            <person name="Martin F.M."/>
            <person name="Hacquard S."/>
        </authorList>
    </citation>
    <scope>NUCLEOTIDE SEQUENCE</scope>
    <source>
        <strain evidence="13">MPI-CAGE-CH-0235</strain>
    </source>
</reference>
<evidence type="ECO:0000256" key="2">
    <source>
        <dbReference type="ARBA" id="ARBA00006490"/>
    </source>
</evidence>
<dbReference type="SUPFAM" id="SSF53383">
    <property type="entry name" value="PLP-dependent transferases"/>
    <property type="match status" value="1"/>
</dbReference>
<evidence type="ECO:0000256" key="5">
    <source>
        <dbReference type="ARBA" id="ARBA00022723"/>
    </source>
</evidence>
<evidence type="ECO:0000256" key="3">
    <source>
        <dbReference type="ARBA" id="ARBA00012239"/>
    </source>
</evidence>
<dbReference type="InterPro" id="IPR015421">
    <property type="entry name" value="PyrdxlP-dep_Trfase_major"/>
</dbReference>
<feature type="domain" description="Aminotransferase class V" evidence="12">
    <location>
        <begin position="104"/>
        <end position="467"/>
    </location>
</feature>
<dbReference type="InterPro" id="IPR015424">
    <property type="entry name" value="PyrdxlP-dep_Trfase"/>
</dbReference>
<dbReference type="GO" id="GO:0044571">
    <property type="term" value="P:[2Fe-2S] cluster assembly"/>
    <property type="evidence" value="ECO:0007669"/>
    <property type="project" value="InterPro"/>
</dbReference>
<gene>
    <name evidence="13" type="ORF">B0I35DRAFT_508486</name>
</gene>
<dbReference type="GO" id="GO:0034227">
    <property type="term" value="P:tRNA thio-modification"/>
    <property type="evidence" value="ECO:0007669"/>
    <property type="project" value="UniProtKB-ARBA"/>
</dbReference>
<dbReference type="FunFam" id="3.90.1150.10:FF:000002">
    <property type="entry name" value="Cysteine desulfurase IscS"/>
    <property type="match status" value="1"/>
</dbReference>
<keyword evidence="8" id="KW-0411">Iron-sulfur</keyword>
<dbReference type="GO" id="GO:0051536">
    <property type="term" value="F:iron-sulfur cluster binding"/>
    <property type="evidence" value="ECO:0007669"/>
    <property type="project" value="UniProtKB-KW"/>
</dbReference>
<dbReference type="InterPro" id="IPR020578">
    <property type="entry name" value="Aminotrans_V_PyrdxlP_BS"/>
</dbReference>
<dbReference type="NCBIfam" id="NF010611">
    <property type="entry name" value="PRK14012.1"/>
    <property type="match status" value="1"/>
</dbReference>
<evidence type="ECO:0000256" key="7">
    <source>
        <dbReference type="ARBA" id="ARBA00023004"/>
    </source>
</evidence>
<evidence type="ECO:0000256" key="8">
    <source>
        <dbReference type="ARBA" id="ARBA00023014"/>
    </source>
</evidence>
<evidence type="ECO:0000256" key="4">
    <source>
        <dbReference type="ARBA" id="ARBA00022679"/>
    </source>
</evidence>
<dbReference type="NCBIfam" id="TIGR02006">
    <property type="entry name" value="IscS"/>
    <property type="match status" value="1"/>
</dbReference>
<evidence type="ECO:0000256" key="11">
    <source>
        <dbReference type="RuleBase" id="RU004504"/>
    </source>
</evidence>
<dbReference type="PANTHER" id="PTHR11601:SF34">
    <property type="entry name" value="CYSTEINE DESULFURASE"/>
    <property type="match status" value="1"/>
</dbReference>
<dbReference type="HAMAP" id="MF_00331">
    <property type="entry name" value="Cys_desulf_IscS"/>
    <property type="match status" value="1"/>
</dbReference>
<name>A0A8K0SYA5_9HYPO</name>
<comment type="function">
    <text evidence="9">Catalyzes the removal of elemental sulfur from cysteine to produce alanine. It supplies the inorganic sulfur for iron-sulfur (Fe-S) clusters. Plays a role in both tRNA-processing and mitochondrial metabolism. Involved in the 2-thio-modification of both 5-carboxymethylaminomethyl-2-thiouridine in mitochondrial tRNAs and 5-methoxycarbonylmethyl-2-thiouridine (mcm5s2U) in cytoplasmic tRNAs.</text>
</comment>
<keyword evidence="6" id="KW-0663">Pyridoxal phosphate</keyword>
<comment type="caution">
    <text evidence="13">The sequence shown here is derived from an EMBL/GenBank/DDBJ whole genome shotgun (WGS) entry which is preliminary data.</text>
</comment>
<dbReference type="EMBL" id="JAGPNK010000002">
    <property type="protein sequence ID" value="KAH7326242.1"/>
    <property type="molecule type" value="Genomic_DNA"/>
</dbReference>
<comment type="cofactor">
    <cofactor evidence="1 11">
        <name>pyridoxal 5'-phosphate</name>
        <dbReference type="ChEBI" id="CHEBI:597326"/>
    </cofactor>
</comment>
<evidence type="ECO:0000256" key="9">
    <source>
        <dbReference type="ARBA" id="ARBA00045623"/>
    </source>
</evidence>
<evidence type="ECO:0000256" key="6">
    <source>
        <dbReference type="ARBA" id="ARBA00022898"/>
    </source>
</evidence>
<dbReference type="GO" id="GO:0005634">
    <property type="term" value="C:nucleus"/>
    <property type="evidence" value="ECO:0007669"/>
    <property type="project" value="TreeGrafter"/>
</dbReference>
<dbReference type="PROSITE" id="PS00595">
    <property type="entry name" value="AA_TRANSFER_CLASS_5"/>
    <property type="match status" value="1"/>
</dbReference>
<evidence type="ECO:0000256" key="1">
    <source>
        <dbReference type="ARBA" id="ARBA00001933"/>
    </source>
</evidence>
<protein>
    <recommendedName>
        <fullName evidence="3">cysteine desulfurase</fullName>
        <ecNumber evidence="3">2.8.1.7</ecNumber>
    </recommendedName>
</protein>
<evidence type="ECO:0000256" key="10">
    <source>
        <dbReference type="ARBA" id="ARBA00050776"/>
    </source>
</evidence>
<keyword evidence="7" id="KW-0408">Iron</keyword>
<proteinExistence type="inferred from homology"/>
<dbReference type="OrthoDB" id="10250117at2759"/>
<sequence length="502" mass="54929">MASLPSSALRTAGRRLGCSRASVPGAAQLHLFPRNTRVATVAAMRGYVSESRKDNARVETAIKLDKKDFANVVQPEASSGEVAANMSQALKQATVVEQGQRPLYLDMQATTPLDPRVLDAMMPYLTERFGNPHSRTHAYGWEASEAVEKGREQVAKLIGADPKEIVFTSGATESNNMSILGVTRFLARSGKKSHIITTQTEHKCVLESCRYLQDSGYQVTYLPVQSNGLIRLEDLEAAIRPETALVSVMAVNNEIGVVQPIAEIGKICRKNKVYFHTDAAQAVGKIPMDVNAMNIDLMSISGHKIYGPMGIGACYIRRRPRVRLEPLVFGGGQERGLRSGTLAPHQVAGFGEACRIASEEMEYDSKRIKALSDRLLNGLLSMEHTTRNGDPEAFYPGCVNVSFAYVEGESLLMALKDIALSSGSACTSASLEPSYVLRALGSSDESAHSSIRFGIGRFTTEAEIDYVLNAVRERVTFLRELSPLWEMVQEGIDLKSIQWSQH</sequence>
<keyword evidence="5" id="KW-0479">Metal-binding</keyword>
<dbReference type="FunFam" id="3.40.640.10:FF:000003">
    <property type="entry name" value="Cysteine desulfurase IscS"/>
    <property type="match status" value="1"/>
</dbReference>
<comment type="similarity">
    <text evidence="2">Belongs to the class-V pyridoxal-phosphate-dependent aminotransferase family. NifS/IscS subfamily.</text>
</comment>
<dbReference type="Gene3D" id="3.40.640.10">
    <property type="entry name" value="Type I PLP-dependent aspartate aminotransferase-like (Major domain)"/>
    <property type="match status" value="1"/>
</dbReference>
<dbReference type="Pfam" id="PF00266">
    <property type="entry name" value="Aminotran_5"/>
    <property type="match status" value="1"/>
</dbReference>
<dbReference type="GO" id="GO:0046872">
    <property type="term" value="F:metal ion binding"/>
    <property type="evidence" value="ECO:0007669"/>
    <property type="project" value="UniProtKB-KW"/>
</dbReference>
<dbReference type="InterPro" id="IPR000192">
    <property type="entry name" value="Aminotrans_V_dom"/>
</dbReference>
<dbReference type="GO" id="GO:0002098">
    <property type="term" value="P:tRNA wobble uridine modification"/>
    <property type="evidence" value="ECO:0007669"/>
    <property type="project" value="UniProtKB-ARBA"/>
</dbReference>
<dbReference type="PANTHER" id="PTHR11601">
    <property type="entry name" value="CYSTEINE DESULFURYLASE FAMILY MEMBER"/>
    <property type="match status" value="1"/>
</dbReference>
<dbReference type="GO" id="GO:1990221">
    <property type="term" value="C:L-cysteine desulfurase complex"/>
    <property type="evidence" value="ECO:0007669"/>
    <property type="project" value="UniProtKB-ARBA"/>
</dbReference>
<dbReference type="Gene3D" id="3.90.1150.10">
    <property type="entry name" value="Aspartate Aminotransferase, domain 1"/>
    <property type="match status" value="1"/>
</dbReference>
<dbReference type="InterPro" id="IPR015422">
    <property type="entry name" value="PyrdxlP-dep_Trfase_small"/>
</dbReference>
<evidence type="ECO:0000313" key="14">
    <source>
        <dbReference type="Proteomes" id="UP000813444"/>
    </source>
</evidence>
<organism evidence="13 14">
    <name type="scientific">Stachybotrys elegans</name>
    <dbReference type="NCBI Taxonomy" id="80388"/>
    <lineage>
        <taxon>Eukaryota</taxon>
        <taxon>Fungi</taxon>
        <taxon>Dikarya</taxon>
        <taxon>Ascomycota</taxon>
        <taxon>Pezizomycotina</taxon>
        <taxon>Sordariomycetes</taxon>
        <taxon>Hypocreomycetidae</taxon>
        <taxon>Hypocreales</taxon>
        <taxon>Stachybotryaceae</taxon>
        <taxon>Stachybotrys</taxon>
    </lineage>
</organism>
<evidence type="ECO:0000313" key="13">
    <source>
        <dbReference type="EMBL" id="KAH7326242.1"/>
    </source>
</evidence>
<keyword evidence="4 13" id="KW-0808">Transferase</keyword>
<keyword evidence="14" id="KW-1185">Reference proteome</keyword>
<dbReference type="GO" id="GO:0031071">
    <property type="term" value="F:cysteine desulfurase activity"/>
    <property type="evidence" value="ECO:0007669"/>
    <property type="project" value="UniProtKB-EC"/>
</dbReference>